<protein>
    <submittedName>
        <fullName evidence="5">Glycosyl hydrolase</fullName>
        <ecNumber evidence="5">3.2.1.55</ecNumber>
    </submittedName>
</protein>
<sequence length="208" mass="23713">MPIRSPASGLKKGQVKTPFDTFALDATTFHHQGKQWYLWAQKAPDIAGNSNIYLAELENPWTLKGEPVRLSKPEYDWECRGFWVNEGPAVLVHGDKLFISYSASATDENYCMGLLWIDLRADPRDPANWHKLPRPVFTTSIENRQFGPGHNSFTTTPDGEDVLVYHARNYTEIAGDPLYDPNRHTRLKRIRWDENGMPDFGIPPADTL</sequence>
<dbReference type="EC" id="3.2.1.55" evidence="5"/>
<reference evidence="5 6" key="1">
    <citation type="submission" date="2018-06" db="EMBL/GenBank/DDBJ databases">
        <authorList>
            <consortium name="Pathogen Informatics"/>
            <person name="Doyle S."/>
        </authorList>
    </citation>
    <scope>NUCLEOTIDE SEQUENCE [LARGE SCALE GENOMIC DNA]</scope>
    <source>
        <strain evidence="5 6">NCTC7303</strain>
    </source>
</reference>
<dbReference type="SUPFAM" id="SSF75005">
    <property type="entry name" value="Arabinanase/levansucrase/invertase"/>
    <property type="match status" value="1"/>
</dbReference>
<comment type="similarity">
    <text evidence="1">Belongs to the glycosyl hydrolase 43 family.</text>
</comment>
<gene>
    <name evidence="5" type="ORF">NCTC7303_04614</name>
</gene>
<dbReference type="PANTHER" id="PTHR43817:SF1">
    <property type="entry name" value="HYDROLASE, FAMILY 43, PUTATIVE (AFU_ORTHOLOGUE AFUA_3G01660)-RELATED"/>
    <property type="match status" value="1"/>
</dbReference>
<dbReference type="Gene3D" id="2.115.10.20">
    <property type="entry name" value="Glycosyl hydrolase domain, family 43"/>
    <property type="match status" value="1"/>
</dbReference>
<evidence type="ECO:0000256" key="3">
    <source>
        <dbReference type="ARBA" id="ARBA00022801"/>
    </source>
</evidence>
<dbReference type="GO" id="GO:0005975">
    <property type="term" value="P:carbohydrate metabolic process"/>
    <property type="evidence" value="ECO:0007669"/>
    <property type="project" value="InterPro"/>
</dbReference>
<dbReference type="InterPro" id="IPR023296">
    <property type="entry name" value="Glyco_hydro_beta-prop_sf"/>
</dbReference>
<keyword evidence="4 5" id="KW-0326">Glycosidase</keyword>
<dbReference type="PANTHER" id="PTHR43817">
    <property type="entry name" value="GLYCOSYL HYDROLASE"/>
    <property type="match status" value="1"/>
</dbReference>
<keyword evidence="2" id="KW-0732">Signal</keyword>
<name>A0A379TRU2_SALER</name>
<evidence type="ECO:0000313" key="6">
    <source>
        <dbReference type="Proteomes" id="UP000255443"/>
    </source>
</evidence>
<dbReference type="AlphaFoldDB" id="A0A379TRU2"/>
<dbReference type="InterPro" id="IPR006710">
    <property type="entry name" value="Glyco_hydro_43"/>
</dbReference>
<keyword evidence="3 5" id="KW-0378">Hydrolase</keyword>
<proteinExistence type="inferred from homology"/>
<dbReference type="EMBL" id="UGXC01000003">
    <property type="protein sequence ID" value="SUG52219.1"/>
    <property type="molecule type" value="Genomic_DNA"/>
</dbReference>
<evidence type="ECO:0000256" key="4">
    <source>
        <dbReference type="ARBA" id="ARBA00023295"/>
    </source>
</evidence>
<evidence type="ECO:0000256" key="2">
    <source>
        <dbReference type="ARBA" id="ARBA00022729"/>
    </source>
</evidence>
<dbReference type="Pfam" id="PF04616">
    <property type="entry name" value="Glyco_hydro_43"/>
    <property type="match status" value="1"/>
</dbReference>
<dbReference type="GO" id="GO:0046556">
    <property type="term" value="F:alpha-L-arabinofuranosidase activity"/>
    <property type="evidence" value="ECO:0007669"/>
    <property type="project" value="UniProtKB-EC"/>
</dbReference>
<evidence type="ECO:0000313" key="5">
    <source>
        <dbReference type="EMBL" id="SUG52219.1"/>
    </source>
</evidence>
<organism evidence="5 6">
    <name type="scientific">Salmonella enterica subsp. arizonae</name>
    <dbReference type="NCBI Taxonomy" id="59203"/>
    <lineage>
        <taxon>Bacteria</taxon>
        <taxon>Pseudomonadati</taxon>
        <taxon>Pseudomonadota</taxon>
        <taxon>Gammaproteobacteria</taxon>
        <taxon>Enterobacterales</taxon>
        <taxon>Enterobacteriaceae</taxon>
        <taxon>Salmonella</taxon>
    </lineage>
</organism>
<evidence type="ECO:0000256" key="1">
    <source>
        <dbReference type="ARBA" id="ARBA00009865"/>
    </source>
</evidence>
<accession>A0A379TRU2</accession>
<dbReference type="Proteomes" id="UP000255443">
    <property type="component" value="Unassembled WGS sequence"/>
</dbReference>